<dbReference type="Gene3D" id="2.60.40.10">
    <property type="entry name" value="Immunoglobulins"/>
    <property type="match status" value="1"/>
</dbReference>
<keyword evidence="5" id="KW-0393">Immunoglobulin domain</keyword>
<dbReference type="InterPro" id="IPR051006">
    <property type="entry name" value="TCR_variable_domain"/>
</dbReference>
<dbReference type="InterPro" id="IPR007110">
    <property type="entry name" value="Ig-like_dom"/>
</dbReference>
<dbReference type="GO" id="GO:0042101">
    <property type="term" value="C:T cell receptor complex"/>
    <property type="evidence" value="ECO:0007669"/>
    <property type="project" value="UniProtKB-KW"/>
</dbReference>
<dbReference type="PANTHER" id="PTHR19343">
    <property type="entry name" value="T CELL RECEPTOR ALPHA VARIABLE 1-2"/>
    <property type="match status" value="1"/>
</dbReference>
<dbReference type="OrthoDB" id="9631130at2759"/>
<dbReference type="EMBL" id="JAACNH010000001">
    <property type="protein sequence ID" value="KAG8455497.1"/>
    <property type="molecule type" value="Genomic_DNA"/>
</dbReference>
<keyword evidence="2" id="KW-0391">Immunity</keyword>
<dbReference type="AlphaFoldDB" id="A0A8T2KJC2"/>
<feature type="domain" description="Ig-like" evidence="7">
    <location>
        <begin position="1"/>
        <end position="89"/>
    </location>
</feature>
<dbReference type="GO" id="GO:0002250">
    <property type="term" value="P:adaptive immune response"/>
    <property type="evidence" value="ECO:0007669"/>
    <property type="project" value="UniProtKB-KW"/>
</dbReference>
<proteinExistence type="predicted"/>
<organism evidence="8 9">
    <name type="scientific">Hymenochirus boettgeri</name>
    <name type="common">Congo dwarf clawed frog</name>
    <dbReference type="NCBI Taxonomy" id="247094"/>
    <lineage>
        <taxon>Eukaryota</taxon>
        <taxon>Metazoa</taxon>
        <taxon>Chordata</taxon>
        <taxon>Craniata</taxon>
        <taxon>Vertebrata</taxon>
        <taxon>Euteleostomi</taxon>
        <taxon>Amphibia</taxon>
        <taxon>Batrachia</taxon>
        <taxon>Anura</taxon>
        <taxon>Pipoidea</taxon>
        <taxon>Pipidae</taxon>
        <taxon>Pipinae</taxon>
        <taxon>Hymenochirus</taxon>
    </lineage>
</organism>
<dbReference type="SUPFAM" id="SSF48726">
    <property type="entry name" value="Immunoglobulin"/>
    <property type="match status" value="1"/>
</dbReference>
<evidence type="ECO:0000256" key="5">
    <source>
        <dbReference type="ARBA" id="ARBA00023319"/>
    </source>
</evidence>
<dbReference type="InterPro" id="IPR013106">
    <property type="entry name" value="Ig_V-set"/>
</dbReference>
<evidence type="ECO:0000313" key="8">
    <source>
        <dbReference type="EMBL" id="KAG8455497.1"/>
    </source>
</evidence>
<keyword evidence="1" id="KW-0732">Signal</keyword>
<dbReference type="SMART" id="SM00409">
    <property type="entry name" value="IG"/>
    <property type="match status" value="1"/>
</dbReference>
<protein>
    <recommendedName>
        <fullName evidence="7">Ig-like domain-containing protein</fullName>
    </recommendedName>
</protein>
<evidence type="ECO:0000256" key="2">
    <source>
        <dbReference type="ARBA" id="ARBA00022859"/>
    </source>
</evidence>
<accession>A0A8T2KJC2</accession>
<comment type="caution">
    <text evidence="8">The sequence shown here is derived from an EMBL/GenBank/DDBJ whole genome shotgun (WGS) entry which is preliminary data.</text>
</comment>
<dbReference type="InterPro" id="IPR003599">
    <property type="entry name" value="Ig_sub"/>
</dbReference>
<name>A0A8T2KJC2_9PIPI</name>
<dbReference type="PROSITE" id="PS50835">
    <property type="entry name" value="IG_LIKE"/>
    <property type="match status" value="1"/>
</dbReference>
<dbReference type="Pfam" id="PF07686">
    <property type="entry name" value="V-set"/>
    <property type="match status" value="1"/>
</dbReference>
<evidence type="ECO:0000256" key="4">
    <source>
        <dbReference type="ARBA" id="ARBA00023170"/>
    </source>
</evidence>
<dbReference type="InterPro" id="IPR036179">
    <property type="entry name" value="Ig-like_dom_sf"/>
</dbReference>
<evidence type="ECO:0000256" key="3">
    <source>
        <dbReference type="ARBA" id="ARBA00023130"/>
    </source>
</evidence>
<dbReference type="Proteomes" id="UP000812440">
    <property type="component" value="Chromosome 1"/>
</dbReference>
<dbReference type="InterPro" id="IPR013783">
    <property type="entry name" value="Ig-like_fold"/>
</dbReference>
<keyword evidence="3" id="KW-1064">Adaptive immunity</keyword>
<keyword evidence="6" id="KW-1279">T cell receptor</keyword>
<evidence type="ECO:0000259" key="7">
    <source>
        <dbReference type="PROSITE" id="PS50835"/>
    </source>
</evidence>
<dbReference type="SMART" id="SM00406">
    <property type="entry name" value="IGv"/>
    <property type="match status" value="1"/>
</dbReference>
<dbReference type="GO" id="GO:0042605">
    <property type="term" value="F:peptide antigen binding"/>
    <property type="evidence" value="ECO:0007669"/>
    <property type="project" value="TreeGrafter"/>
</dbReference>
<keyword evidence="9" id="KW-1185">Reference proteome</keyword>
<reference evidence="8" key="1">
    <citation type="thesis" date="2020" institute="ProQuest LLC" country="789 East Eisenhower Parkway, Ann Arbor, MI, USA">
        <title>Comparative Genomics and Chromosome Evolution.</title>
        <authorList>
            <person name="Mudd A.B."/>
        </authorList>
    </citation>
    <scope>NUCLEOTIDE SEQUENCE</scope>
    <source>
        <strain evidence="8">Female2</strain>
        <tissue evidence="8">Blood</tissue>
    </source>
</reference>
<evidence type="ECO:0000256" key="6">
    <source>
        <dbReference type="ARBA" id="ARBA00043266"/>
    </source>
</evidence>
<evidence type="ECO:0000256" key="1">
    <source>
        <dbReference type="ARBA" id="ARBA00022729"/>
    </source>
</evidence>
<sequence>VTCQATQLVHVMEGTTASLQCTYKETAFTSLRWYRQFPGKRLDALIGAHKDGNSTEGRFTAEIQRKQSTSYLYVPDSQPADSAMYICAVDAQCDNYIHRRCVYRLERL</sequence>
<dbReference type="PANTHER" id="PTHR19343:SF13">
    <property type="entry name" value="T CELL RECEPTOR ALPHA VARIABLE 21"/>
    <property type="match status" value="1"/>
</dbReference>
<evidence type="ECO:0000313" key="9">
    <source>
        <dbReference type="Proteomes" id="UP000812440"/>
    </source>
</evidence>
<feature type="non-terminal residue" evidence="8">
    <location>
        <position position="108"/>
    </location>
</feature>
<gene>
    <name evidence="8" type="ORF">GDO86_001618</name>
</gene>
<keyword evidence="4" id="KW-0675">Receptor</keyword>